<dbReference type="OrthoDB" id="2267507at2759"/>
<dbReference type="RefSeq" id="XP_018299061.1">
    <property type="nucleotide sequence ID" value="XM_018440896.1"/>
</dbReference>
<dbReference type="EMBL" id="KV440971">
    <property type="protein sequence ID" value="OAD81021.1"/>
    <property type="molecule type" value="Genomic_DNA"/>
</dbReference>
<dbReference type="GeneID" id="29001802"/>
<reference evidence="2" key="1">
    <citation type="submission" date="2015-06" db="EMBL/GenBank/DDBJ databases">
        <title>Expansion of signal transduction pathways in fungi by whole-genome duplication.</title>
        <authorList>
            <consortium name="DOE Joint Genome Institute"/>
            <person name="Corrochano L.M."/>
            <person name="Kuo A."/>
            <person name="Marcet-Houben M."/>
            <person name="Polaino S."/>
            <person name="Salamov A."/>
            <person name="Villalobos J.M."/>
            <person name="Alvarez M.I."/>
            <person name="Avalos J."/>
            <person name="Benito E.P."/>
            <person name="Benoit I."/>
            <person name="Burger G."/>
            <person name="Camino L.P."/>
            <person name="Canovas D."/>
            <person name="Cerda-Olmedo E."/>
            <person name="Cheng J.-F."/>
            <person name="Dominguez A."/>
            <person name="Elias M."/>
            <person name="Eslava A.P."/>
            <person name="Glaser F."/>
            <person name="Grimwood J."/>
            <person name="Gutierrez G."/>
            <person name="Heitman J."/>
            <person name="Henrissat B."/>
            <person name="Iturriaga E.A."/>
            <person name="Lang B.F."/>
            <person name="Lavin J.L."/>
            <person name="Lee S."/>
            <person name="Li W."/>
            <person name="Lindquist E."/>
            <person name="Lopez-Garcia S."/>
            <person name="Luque E.M."/>
            <person name="Marcos A.T."/>
            <person name="Martin J."/>
            <person name="McCluskey K."/>
            <person name="Medina H.R."/>
            <person name="Miralles-Duran A."/>
            <person name="Miyazaki A."/>
            <person name="Munoz-Torres E."/>
            <person name="Oguiza J.A."/>
            <person name="Ohm R."/>
            <person name="Olmedo M."/>
            <person name="Orejas M."/>
            <person name="Ortiz-Castellanos L."/>
            <person name="Pisabarro A.G."/>
            <person name="Rodriguez-Romero J."/>
            <person name="Ruiz-Herrera J."/>
            <person name="Ruiz-Vazquez R."/>
            <person name="Sanz C."/>
            <person name="Schackwitz W."/>
            <person name="Schmutz J."/>
            <person name="Shahriari M."/>
            <person name="Shelest E."/>
            <person name="Silva-Franco F."/>
            <person name="Soanes D."/>
            <person name="Syed K."/>
            <person name="Tagua V.G."/>
            <person name="Talbot N.J."/>
            <person name="Thon M."/>
            <person name="De vries R.P."/>
            <person name="Wiebenga A."/>
            <person name="Yadav J.S."/>
            <person name="Braun E.L."/>
            <person name="Baker S."/>
            <person name="Garre V."/>
            <person name="Horwitz B."/>
            <person name="Torres-Martinez S."/>
            <person name="Idnurm A."/>
            <person name="Herrera-Estrella A."/>
            <person name="Gabaldon T."/>
            <person name="Grigoriev I.V."/>
        </authorList>
    </citation>
    <scope>NUCLEOTIDE SEQUENCE [LARGE SCALE GENOMIC DNA]</scope>
    <source>
        <strain evidence="2">NRRL 1555(-)</strain>
    </source>
</reference>
<protein>
    <recommendedName>
        <fullName evidence="3">F-box domain-containing protein</fullName>
    </recommendedName>
</protein>
<gene>
    <name evidence="1" type="ORF">PHYBLDRAFT_62066</name>
</gene>
<proteinExistence type="predicted"/>
<dbReference type="InParanoid" id="A0A163BE90"/>
<dbReference type="CDD" id="cd09917">
    <property type="entry name" value="F-box_SF"/>
    <property type="match status" value="1"/>
</dbReference>
<keyword evidence="2" id="KW-1185">Reference proteome</keyword>
<accession>A0A163BE90</accession>
<sequence length="669" mass="77686">MLAYDIPFEILSKIAILLSVKDKIQCILTCKAWQSPFQDVLWDTISVFSKEKVREICDSDIKANIYKQNGGRVKLLIFGRRLRVSDQDLNTIQHRFKNLQSFCAPDSSLSSTEFGKIADWKLWNSLKELDIFIPVLDKVRSLKESLKILSNLPSLRRLHFTDGGFEDSPIYTLRDIEALHTHLPKLESLSIQMVLAPLEPEDIQLAKNTIPANTLTVLEIKLEFKDYRWLYYFARKYYNLRTLSWDSMHDMDIDDFKDSLSHMLSDISPVFPHLNSITVSSICCSEQKQATFWRIFDISKSTIKDARFLFTGVNDGKVLLEEDVKGCIELCSRTLEKLSVTCDVYAYNSDTISLSFNTCPRLVELYLDVRFLPIELDTLLDQCMSLKSIKLSVDSPSVSPSAFNDIMTHGVGFIELITSKLDTSILKYISFRCRKLYHMRLCDVLVYGPISQETGNIYIDMSHTHFEFLHLDQVHFYPSNKPYCMMNGNKPQDKNYLPDMRTIPVRILEICQQKNGGHDKMTPSIKDKYKQPSIESIWLHTYHCPEAFYPWKSVRVLKKREVKMAKRYFCGFQRKSTRDYVNMTRENAMIEMVLRHEWKSNLLRGYVTFRCGDIKKYRVTGHTSVKVDCGCQLLIAFGYIQRILSMSLGILKKLRLSQKIFYQEPSVCL</sequence>
<name>A0A163BE90_PHYB8</name>
<dbReference type="Proteomes" id="UP000077315">
    <property type="component" value="Unassembled WGS sequence"/>
</dbReference>
<organism evidence="1 2">
    <name type="scientific">Phycomyces blakesleeanus (strain ATCC 8743b / DSM 1359 / FGSC 10004 / NBRC 33097 / NRRL 1555)</name>
    <dbReference type="NCBI Taxonomy" id="763407"/>
    <lineage>
        <taxon>Eukaryota</taxon>
        <taxon>Fungi</taxon>
        <taxon>Fungi incertae sedis</taxon>
        <taxon>Mucoromycota</taxon>
        <taxon>Mucoromycotina</taxon>
        <taxon>Mucoromycetes</taxon>
        <taxon>Mucorales</taxon>
        <taxon>Phycomycetaceae</taxon>
        <taxon>Phycomyces</taxon>
    </lineage>
</organism>
<dbReference type="Gene3D" id="3.80.10.10">
    <property type="entry name" value="Ribonuclease Inhibitor"/>
    <property type="match status" value="1"/>
</dbReference>
<evidence type="ECO:0008006" key="3">
    <source>
        <dbReference type="Google" id="ProtNLM"/>
    </source>
</evidence>
<dbReference type="SUPFAM" id="SSF81383">
    <property type="entry name" value="F-box domain"/>
    <property type="match status" value="1"/>
</dbReference>
<dbReference type="InterPro" id="IPR036047">
    <property type="entry name" value="F-box-like_dom_sf"/>
</dbReference>
<evidence type="ECO:0000313" key="2">
    <source>
        <dbReference type="Proteomes" id="UP000077315"/>
    </source>
</evidence>
<dbReference type="AlphaFoldDB" id="A0A163BE90"/>
<dbReference type="VEuPathDB" id="FungiDB:PHYBLDRAFT_62066"/>
<dbReference type="InterPro" id="IPR032675">
    <property type="entry name" value="LRR_dom_sf"/>
</dbReference>
<evidence type="ECO:0000313" key="1">
    <source>
        <dbReference type="EMBL" id="OAD81021.1"/>
    </source>
</evidence>